<dbReference type="GO" id="GO:0003700">
    <property type="term" value="F:DNA-binding transcription factor activity"/>
    <property type="evidence" value="ECO:0007669"/>
    <property type="project" value="InterPro"/>
</dbReference>
<evidence type="ECO:0000256" key="3">
    <source>
        <dbReference type="ARBA" id="ARBA00023163"/>
    </source>
</evidence>
<dbReference type="InterPro" id="IPR037923">
    <property type="entry name" value="HTH-like"/>
</dbReference>
<accession>A0A081KE73</accession>
<feature type="domain" description="HTH araC/xylS-type" evidence="4">
    <location>
        <begin position="185"/>
        <end position="283"/>
    </location>
</feature>
<dbReference type="SUPFAM" id="SSF46689">
    <property type="entry name" value="Homeodomain-like"/>
    <property type="match status" value="1"/>
</dbReference>
<dbReference type="PROSITE" id="PS01124">
    <property type="entry name" value="HTH_ARAC_FAMILY_2"/>
    <property type="match status" value="1"/>
</dbReference>
<dbReference type="InterPro" id="IPR018060">
    <property type="entry name" value="HTH_AraC"/>
</dbReference>
<dbReference type="Proteomes" id="UP000027997">
    <property type="component" value="Unassembled WGS sequence"/>
</dbReference>
<dbReference type="InterPro" id="IPR009057">
    <property type="entry name" value="Homeodomain-like_sf"/>
</dbReference>
<dbReference type="Gene3D" id="2.60.120.10">
    <property type="entry name" value="Jelly Rolls"/>
    <property type="match status" value="1"/>
</dbReference>
<name>A0A081KE73_9GAMM</name>
<dbReference type="Gene3D" id="1.10.10.60">
    <property type="entry name" value="Homeodomain-like"/>
    <property type="match status" value="1"/>
</dbReference>
<dbReference type="AlphaFoldDB" id="A0A081KE73"/>
<dbReference type="eggNOG" id="COG2207">
    <property type="taxonomic scope" value="Bacteria"/>
</dbReference>
<dbReference type="Pfam" id="PF12833">
    <property type="entry name" value="HTH_18"/>
    <property type="match status" value="1"/>
</dbReference>
<evidence type="ECO:0000256" key="2">
    <source>
        <dbReference type="ARBA" id="ARBA00023125"/>
    </source>
</evidence>
<protein>
    <recommendedName>
        <fullName evidence="4">HTH araC/xylS-type domain-containing protein</fullName>
    </recommendedName>
</protein>
<proteinExistence type="predicted"/>
<dbReference type="STRING" id="305900.GV64_18480"/>
<dbReference type="InterPro" id="IPR003313">
    <property type="entry name" value="AraC-bd"/>
</dbReference>
<keyword evidence="3" id="KW-0804">Transcription</keyword>
<dbReference type="RefSeq" id="WP_020584794.1">
    <property type="nucleotide sequence ID" value="NZ_JOJP01000001.1"/>
</dbReference>
<sequence length="290" mass="33827">MNSKDIDSISLEKLREDIDLNLSSMDQFYQRRFDLSIQPHRLQFNAIIYIASGKGEHFIDYKKYRFKAGTMFFLSRYQVHQFCYNPDVTGYVLAFSDETLFFGNDDSLKDLIVTAFSEINTLQDPELALLGLFQALWHEFNNHDLPFGGEVVRTLLRTVIIKSLVREHQAKKNLRASAARSTTFYQLKSMIESDFRRSRNVNEYARALGKSCKQINKVSKENTGHTVKELLDHRLLIELKRLLAFSHYSITDIALNLGFNEATNMTKFFRRHTQLSPKQFRMVCRANEVK</sequence>
<keyword evidence="6" id="KW-1185">Reference proteome</keyword>
<evidence type="ECO:0000313" key="5">
    <source>
        <dbReference type="EMBL" id="KEI72449.1"/>
    </source>
</evidence>
<dbReference type="SMART" id="SM00342">
    <property type="entry name" value="HTH_ARAC"/>
    <property type="match status" value="1"/>
</dbReference>
<dbReference type="GO" id="GO:0043565">
    <property type="term" value="F:sequence-specific DNA binding"/>
    <property type="evidence" value="ECO:0007669"/>
    <property type="project" value="InterPro"/>
</dbReference>
<dbReference type="SUPFAM" id="SSF51215">
    <property type="entry name" value="Regulatory protein AraC"/>
    <property type="match status" value="1"/>
</dbReference>
<dbReference type="PANTHER" id="PTHR43280">
    <property type="entry name" value="ARAC-FAMILY TRANSCRIPTIONAL REGULATOR"/>
    <property type="match status" value="1"/>
</dbReference>
<keyword evidence="2" id="KW-0238">DNA-binding</keyword>
<comment type="caution">
    <text evidence="5">The sequence shown here is derived from an EMBL/GenBank/DDBJ whole genome shotgun (WGS) entry which is preliminary data.</text>
</comment>
<evidence type="ECO:0000313" key="6">
    <source>
        <dbReference type="Proteomes" id="UP000027997"/>
    </source>
</evidence>
<dbReference type="PANTHER" id="PTHR43280:SF32">
    <property type="entry name" value="TRANSCRIPTIONAL REGULATORY PROTEIN"/>
    <property type="match status" value="1"/>
</dbReference>
<dbReference type="Pfam" id="PF02311">
    <property type="entry name" value="AraC_binding"/>
    <property type="match status" value="1"/>
</dbReference>
<gene>
    <name evidence="5" type="ORF">GV64_18480</name>
</gene>
<dbReference type="InterPro" id="IPR014710">
    <property type="entry name" value="RmlC-like_jellyroll"/>
</dbReference>
<evidence type="ECO:0000256" key="1">
    <source>
        <dbReference type="ARBA" id="ARBA00023015"/>
    </source>
</evidence>
<organism evidence="5 6">
    <name type="scientific">Endozoicomonas elysicola</name>
    <dbReference type="NCBI Taxonomy" id="305900"/>
    <lineage>
        <taxon>Bacteria</taxon>
        <taxon>Pseudomonadati</taxon>
        <taxon>Pseudomonadota</taxon>
        <taxon>Gammaproteobacteria</taxon>
        <taxon>Oceanospirillales</taxon>
        <taxon>Endozoicomonadaceae</taxon>
        <taxon>Endozoicomonas</taxon>
    </lineage>
</organism>
<keyword evidence="1" id="KW-0805">Transcription regulation</keyword>
<evidence type="ECO:0000259" key="4">
    <source>
        <dbReference type="PROSITE" id="PS01124"/>
    </source>
</evidence>
<dbReference type="EMBL" id="JOJP01000001">
    <property type="protein sequence ID" value="KEI72449.1"/>
    <property type="molecule type" value="Genomic_DNA"/>
</dbReference>
<reference evidence="5 6" key="1">
    <citation type="submission" date="2014-06" db="EMBL/GenBank/DDBJ databases">
        <title>Whole Genome Sequences of Three Symbiotic Endozoicomonas Bacteria.</title>
        <authorList>
            <person name="Neave M.J."/>
            <person name="Apprill A."/>
            <person name="Voolstra C.R."/>
        </authorList>
    </citation>
    <scope>NUCLEOTIDE SEQUENCE [LARGE SCALE GENOMIC DNA]</scope>
    <source>
        <strain evidence="5 6">DSM 22380</strain>
    </source>
</reference>